<dbReference type="GO" id="GO:0030422">
    <property type="term" value="P:siRNA processing"/>
    <property type="evidence" value="ECO:0007669"/>
    <property type="project" value="TreeGrafter"/>
</dbReference>
<feature type="compositionally biased region" description="Polar residues" evidence="2">
    <location>
        <begin position="204"/>
        <end position="215"/>
    </location>
</feature>
<dbReference type="InterPro" id="IPR057596">
    <property type="entry name" value="RDRP_core"/>
</dbReference>
<protein>
    <recommendedName>
        <fullName evidence="1">RNA-dependent RNA polymerase</fullName>
        <ecNumber evidence="1">2.7.7.48</ecNumber>
    </recommendedName>
</protein>
<evidence type="ECO:0000256" key="2">
    <source>
        <dbReference type="SAM" id="MobiDB-lite"/>
    </source>
</evidence>
<feature type="compositionally biased region" description="Low complexity" evidence="2">
    <location>
        <begin position="152"/>
        <end position="164"/>
    </location>
</feature>
<keyword evidence="5" id="KW-1185">Reference proteome</keyword>
<feature type="compositionally biased region" description="Polar residues" evidence="2">
    <location>
        <begin position="165"/>
        <end position="175"/>
    </location>
</feature>
<keyword evidence="1" id="KW-0808">Transferase</keyword>
<dbReference type="GO" id="GO:0003723">
    <property type="term" value="F:RNA binding"/>
    <property type="evidence" value="ECO:0007669"/>
    <property type="project" value="UniProtKB-KW"/>
</dbReference>
<evidence type="ECO:0000256" key="1">
    <source>
        <dbReference type="RuleBase" id="RU363098"/>
    </source>
</evidence>
<dbReference type="InterPro" id="IPR007855">
    <property type="entry name" value="RDRP"/>
</dbReference>
<proteinExistence type="inferred from homology"/>
<dbReference type="GO" id="GO:0031380">
    <property type="term" value="C:nuclear RNA-directed RNA polymerase complex"/>
    <property type="evidence" value="ECO:0007669"/>
    <property type="project" value="TreeGrafter"/>
</dbReference>
<dbReference type="Pfam" id="PF05183">
    <property type="entry name" value="RdRP"/>
    <property type="match status" value="1"/>
</dbReference>
<dbReference type="GeneID" id="89978934"/>
<dbReference type="PANTHER" id="PTHR23079">
    <property type="entry name" value="RNA-DEPENDENT RNA POLYMERASE"/>
    <property type="match status" value="1"/>
</dbReference>
<reference evidence="4 5" key="1">
    <citation type="submission" date="2023-08" db="EMBL/GenBank/DDBJ databases">
        <title>Black Yeasts Isolated from many extreme environments.</title>
        <authorList>
            <person name="Coleine C."/>
            <person name="Stajich J.E."/>
            <person name="Selbmann L."/>
        </authorList>
    </citation>
    <scope>NUCLEOTIDE SEQUENCE [LARGE SCALE GENOMIC DNA]</scope>
    <source>
        <strain evidence="4 5">CCFEE 5792</strain>
    </source>
</reference>
<evidence type="ECO:0000313" key="5">
    <source>
        <dbReference type="Proteomes" id="UP001358417"/>
    </source>
</evidence>
<organism evidence="4 5">
    <name type="scientific">Exophiala bonariae</name>
    <dbReference type="NCBI Taxonomy" id="1690606"/>
    <lineage>
        <taxon>Eukaryota</taxon>
        <taxon>Fungi</taxon>
        <taxon>Dikarya</taxon>
        <taxon>Ascomycota</taxon>
        <taxon>Pezizomycotina</taxon>
        <taxon>Eurotiomycetes</taxon>
        <taxon>Chaetothyriomycetidae</taxon>
        <taxon>Chaetothyriales</taxon>
        <taxon>Herpotrichiellaceae</taxon>
        <taxon>Exophiala</taxon>
    </lineage>
</organism>
<feature type="region of interest" description="Disordered" evidence="2">
    <location>
        <begin position="145"/>
        <end position="215"/>
    </location>
</feature>
<name>A0AAV9NJS7_9EURO</name>
<sequence length="1342" mass="151084">MPETPRRVRDKVDTTIDALNARWDLRLPHLHGPEAWTAENQQSLGKKCSAKIRYLCFRPVNLERITADFEVKARQLFTHWVFKPSQERGTIPTWPVKKSQVEHDLRSKSKSGVVSLTETQRQQLHEVLHSILDEDYQLARETDAYERKDGPSSVSASSSSTNSSYHTPAQSPTTNRRSKHITKVVKPDADEPEMKDPLGKSAKRSFNSPPKNAKRQQTMIEYLKARPAVHSSGCEEQKPPGSFETVQSGAAPSVFSSANRSHTDTGSADTSLCEPDLPKSQDLICTQATDEYNFIEQMERSITESIGPTLPVGEARLVESQRPIDKLSPSDITYFDKNSPFKPRPRLANEMPYWQCWDIHRIADELDMDPNDLIEMVVRIMASSKNKNKGDSFWEAIKSIFARLKKQIVPKSEFHKWMVSSSQYYDETSNTATSFKGKFEWCKDTSKGLFDFKLSPLQSDKSYRFQRHFGADRFLIVSSPVLSQCPLLKKETPATKEIVHENICEWLVKTPHYIAGRYWRVFYAEQDKAKKRPKDQNETPRIKLFLFAESGVGIEPIMLTDLHSLQPSLGTRHHQEIKVEDLLEWHMPMSHNIRSTDLKLFSRLSLGFSRTTPTVVLRRDQFIYVSDTLGTTGTDGSRKVMNDGCARMSLALAQAIWKKCGDTYGYDVPSVVQGRISGAKGLWLVDYENTYADQGYENNYWIEVNDSQLKIQPHPALRHDADESQRTFEVLKHSGLPTEGHLNLQLITVLEDRGVLPAVFQDALVADTSAYSGSLMAAMLSPTTLALWLQEYASIAKAEITNMLGRFPSEKADQVILLLDVGVEPADSAMIADAIYKILSNHMEEYVERLKIKVPNSTVVFCAPDPLGVLQPGEVHMGFTKSINDPRTGVPENNLDNIQVLLARNSAYLPSDIQQVTAVYKRTLRNYKDVILFSTRGEIPLASLLSGGDYDGDTVTVIWDPKIIERFHNVDKIPQLKSEIECGLVNRSRPLSTIFGDHPTQPNSGDWQTCLKGCIMFNSRPSLMGMCSSEYEKLVYSLSVAGDQSKLSHGGVLGLAALAGYLVDATKKGWELTDKGWIQFKRGASGRLALPVPAYKSDTLPAICANVIDFLKFKVAKGQMGNAKKAFVETYSKKAKYDPDIGAFWKHYMAKALAEGSLVSGTRSRNALPEPASLTSLILHGENSLSNKIKQIVQDWKDGHRGNNNNNSFHPESHGEGRNFVLAINDINHQFQSIAPPPMSHHWIRDQHEDGLMSNLSIWSLLRASCLYYEVCCGKGHSSWIWYVAGPELCLLKALKCGLDSRVVLDRMHRMMKVDTKHARRLLEKQEESFANFEEEDENDGD</sequence>
<evidence type="ECO:0000313" key="4">
    <source>
        <dbReference type="EMBL" id="KAK5058516.1"/>
    </source>
</evidence>
<dbReference type="PANTHER" id="PTHR23079:SF14">
    <property type="entry name" value="RNA-DEPENDENT RNA POLYMERASE"/>
    <property type="match status" value="1"/>
</dbReference>
<comment type="similarity">
    <text evidence="1">Belongs to the RdRP family.</text>
</comment>
<comment type="caution">
    <text evidence="4">The sequence shown here is derived from an EMBL/GenBank/DDBJ whole genome shotgun (WGS) entry which is preliminary data.</text>
</comment>
<comment type="catalytic activity">
    <reaction evidence="1">
        <text>RNA(n) + a ribonucleoside 5'-triphosphate = RNA(n+1) + diphosphate</text>
        <dbReference type="Rhea" id="RHEA:21248"/>
        <dbReference type="Rhea" id="RHEA-COMP:14527"/>
        <dbReference type="Rhea" id="RHEA-COMP:17342"/>
        <dbReference type="ChEBI" id="CHEBI:33019"/>
        <dbReference type="ChEBI" id="CHEBI:61557"/>
        <dbReference type="ChEBI" id="CHEBI:140395"/>
        <dbReference type="EC" id="2.7.7.48"/>
    </reaction>
</comment>
<dbReference type="Proteomes" id="UP001358417">
    <property type="component" value="Unassembled WGS sequence"/>
</dbReference>
<feature type="region of interest" description="Disordered" evidence="2">
    <location>
        <begin position="231"/>
        <end position="275"/>
    </location>
</feature>
<evidence type="ECO:0000259" key="3">
    <source>
        <dbReference type="Pfam" id="PF05183"/>
    </source>
</evidence>
<dbReference type="GO" id="GO:0003968">
    <property type="term" value="F:RNA-directed RNA polymerase activity"/>
    <property type="evidence" value="ECO:0007669"/>
    <property type="project" value="UniProtKB-KW"/>
</dbReference>
<accession>A0AAV9NJS7</accession>
<feature type="domain" description="RDRP core" evidence="3">
    <location>
        <begin position="453"/>
        <end position="1081"/>
    </location>
</feature>
<gene>
    <name evidence="4" type="ORF">LTR84_010779</name>
</gene>
<dbReference type="EMBL" id="JAVRRD010000005">
    <property type="protein sequence ID" value="KAK5058516.1"/>
    <property type="molecule type" value="Genomic_DNA"/>
</dbReference>
<dbReference type="EC" id="2.7.7.48" evidence="1"/>
<keyword evidence="1" id="KW-0696">RNA-directed RNA polymerase</keyword>
<feature type="compositionally biased region" description="Polar residues" evidence="2">
    <location>
        <begin position="244"/>
        <end position="270"/>
    </location>
</feature>
<keyword evidence="1" id="KW-0694">RNA-binding</keyword>
<dbReference type="RefSeq" id="XP_064709039.1">
    <property type="nucleotide sequence ID" value="XM_064854313.1"/>
</dbReference>
<keyword evidence="1" id="KW-0548">Nucleotidyltransferase</keyword>
<feature type="compositionally biased region" description="Basic and acidic residues" evidence="2">
    <location>
        <begin position="185"/>
        <end position="198"/>
    </location>
</feature>